<dbReference type="HOGENOM" id="CLU_2452583_0_0_0"/>
<proteinExistence type="predicted"/>
<dbReference type="OrthoDB" id="287432at2"/>
<accession>D2R079</accession>
<reference evidence="1 2" key="1">
    <citation type="journal article" date="2009" name="Stand. Genomic Sci.">
        <title>Complete genome sequence of Pirellula staleyi type strain (ATCC 27377).</title>
        <authorList>
            <person name="Clum A."/>
            <person name="Tindall B.J."/>
            <person name="Sikorski J."/>
            <person name="Ivanova N."/>
            <person name="Mavrommatis K."/>
            <person name="Lucas S."/>
            <person name="Glavina del Rio T."/>
            <person name="Nolan M."/>
            <person name="Chen F."/>
            <person name="Tice H."/>
            <person name="Pitluck S."/>
            <person name="Cheng J.F."/>
            <person name="Chertkov O."/>
            <person name="Brettin T."/>
            <person name="Han C."/>
            <person name="Detter J.C."/>
            <person name="Kuske C."/>
            <person name="Bruce D."/>
            <person name="Goodwin L."/>
            <person name="Ovchinikova G."/>
            <person name="Pati A."/>
            <person name="Mikhailova N."/>
            <person name="Chen A."/>
            <person name="Palaniappan K."/>
            <person name="Land M."/>
            <person name="Hauser L."/>
            <person name="Chang Y.J."/>
            <person name="Jeffries C.D."/>
            <person name="Chain P."/>
            <person name="Rohde M."/>
            <person name="Goker M."/>
            <person name="Bristow J."/>
            <person name="Eisen J.A."/>
            <person name="Markowitz V."/>
            <person name="Hugenholtz P."/>
            <person name="Kyrpides N.C."/>
            <person name="Klenk H.P."/>
            <person name="Lapidus A."/>
        </authorList>
    </citation>
    <scope>NUCLEOTIDE SEQUENCE [LARGE SCALE GENOMIC DNA]</scope>
    <source>
        <strain evidence="2">ATCC 27377 / DSM 6068 / ICPB 4128</strain>
    </source>
</reference>
<dbReference type="EMBL" id="CP001848">
    <property type="protein sequence ID" value="ADB18444.1"/>
    <property type="molecule type" value="Genomic_DNA"/>
</dbReference>
<dbReference type="KEGG" id="psl:Psta_3789"/>
<keyword evidence="2" id="KW-1185">Reference proteome</keyword>
<sequence>MSIPLTAAEVLQREFLETRAKILELAAAFDRLDRSSGSVESDQRIARIREALKVLTEVKAGRAEQVQLVFSRPYDSEWPQTMDMSNRS</sequence>
<evidence type="ECO:0000313" key="2">
    <source>
        <dbReference type="Proteomes" id="UP000001887"/>
    </source>
</evidence>
<protein>
    <submittedName>
        <fullName evidence="1">Uncharacterized protein</fullName>
    </submittedName>
</protein>
<dbReference type="Proteomes" id="UP000001887">
    <property type="component" value="Chromosome"/>
</dbReference>
<gene>
    <name evidence="1" type="ordered locus">Psta_3789</name>
</gene>
<evidence type="ECO:0000313" key="1">
    <source>
        <dbReference type="EMBL" id="ADB18444.1"/>
    </source>
</evidence>
<dbReference type="eggNOG" id="ENOG5033H4S">
    <property type="taxonomic scope" value="Bacteria"/>
</dbReference>
<name>D2R079_PIRSD</name>
<organism evidence="1 2">
    <name type="scientific">Pirellula staleyi (strain ATCC 27377 / DSM 6068 / ICPB 4128)</name>
    <name type="common">Pirella staleyi</name>
    <dbReference type="NCBI Taxonomy" id="530564"/>
    <lineage>
        <taxon>Bacteria</taxon>
        <taxon>Pseudomonadati</taxon>
        <taxon>Planctomycetota</taxon>
        <taxon>Planctomycetia</taxon>
        <taxon>Pirellulales</taxon>
        <taxon>Pirellulaceae</taxon>
        <taxon>Pirellula</taxon>
    </lineage>
</organism>
<dbReference type="AlphaFoldDB" id="D2R079"/>